<dbReference type="GO" id="GO:0000166">
    <property type="term" value="F:nucleotide binding"/>
    <property type="evidence" value="ECO:0007669"/>
    <property type="project" value="InterPro"/>
</dbReference>
<dbReference type="InterPro" id="IPR017964">
    <property type="entry name" value="DNA-dir_DNA_pol_B_CS"/>
</dbReference>
<dbReference type="GO" id="GO:0003676">
    <property type="term" value="F:nucleic acid binding"/>
    <property type="evidence" value="ECO:0007669"/>
    <property type="project" value="InterPro"/>
</dbReference>
<feature type="region of interest" description="Disordered" evidence="1">
    <location>
        <begin position="154"/>
        <end position="175"/>
    </location>
</feature>
<reference evidence="2 3" key="1">
    <citation type="submission" date="2018-07" db="EMBL/GenBank/DDBJ databases">
        <title>Genome sequencing of rice bacterial endophytes.</title>
        <authorList>
            <person name="Venturi V."/>
        </authorList>
    </citation>
    <scope>NUCLEOTIDE SEQUENCE [LARGE SCALE GENOMIC DNA]</scope>
    <source>
        <strain evidence="2 3">E2333</strain>
    </source>
</reference>
<evidence type="ECO:0000313" key="3">
    <source>
        <dbReference type="Proteomes" id="UP000255365"/>
    </source>
</evidence>
<organism evidence="2 3">
    <name type="scientific">Pseudomonas jessenii</name>
    <dbReference type="NCBI Taxonomy" id="77298"/>
    <lineage>
        <taxon>Bacteria</taxon>
        <taxon>Pseudomonadati</taxon>
        <taxon>Pseudomonadota</taxon>
        <taxon>Gammaproteobacteria</taxon>
        <taxon>Pseudomonadales</taxon>
        <taxon>Pseudomonadaceae</taxon>
        <taxon>Pseudomonas</taxon>
    </lineage>
</organism>
<comment type="caution">
    <text evidence="2">The sequence shown here is derived from an EMBL/GenBank/DDBJ whole genome shotgun (WGS) entry which is preliminary data.</text>
</comment>
<dbReference type="AlphaFoldDB" id="A0A370SJK1"/>
<sequence>MNAIVERARLSRMAVLKARSTLENNIAMDPRPATFPAQTIPSDLRIPKAALAADLDYLVPRPSLEDDDDAFQPQIRRKGTTVWLDILTGQFEFLGPVADRDWSVPFKIPQRFLIEERTPETPTEWEFRYIYYAAGTNDVASAISTFAVDLTKPGEVKTPPSDRTPAAASWPADLGPTDPINDEYLEGKTGIIVKPAIPANFEPTDVYKFYFGPAPDPGRDIPVFDGVLSANQDAEIPKSVFVNAGEGLNRLIYTSTDVVGNIGRRSNFSQREVQHAMDPDPATVKPPVVTLANGVDGDNLIDLKDTQVDSQGVEFKVTVPTPNAGSDTIVGFWGGQQVGAEQRVGSEAELTFYAPYDIVKQIYGDTDGIVMTNVSYTMFRGTRDLAKSDVDIDVDISFIGPDPITIGLDPPTLTTTAGNNDEIREGDYGDDAITAHILLFSAPPTEEGWLIDLFYDDVKIGESIALTIGQEGTRINRVIPWKTIADQNSGTKVLRYTLSSPNTHNPTDSRPKVIPVDPFPIEMAAPEILGLAGPARRIGCSTLNFPTATVPNDGTERRNLRVRVIPNTYTVDGETITLKFQGMTIEDVPVPIPGTDAEATFPIVGTFPAEGVVIEIGDYMEDFKPTHLANGRVTYSISRGGAGNNPTPDSLPAIRALDLDDSEGRFCEDFFSPTP</sequence>
<accession>A0A370SJK1</accession>
<dbReference type="Proteomes" id="UP000255365">
    <property type="component" value="Unassembled WGS sequence"/>
</dbReference>
<dbReference type="RefSeq" id="WP_115146913.1">
    <property type="nucleotide sequence ID" value="NZ_QRAV01000007.1"/>
</dbReference>
<dbReference type="PROSITE" id="PS00116">
    <property type="entry name" value="DNA_POLYMERASE_B"/>
    <property type="match status" value="1"/>
</dbReference>
<proteinExistence type="predicted"/>
<dbReference type="EMBL" id="QRAV01000007">
    <property type="protein sequence ID" value="RDL19892.1"/>
    <property type="molecule type" value="Genomic_DNA"/>
</dbReference>
<evidence type="ECO:0000313" key="2">
    <source>
        <dbReference type="EMBL" id="RDL19892.1"/>
    </source>
</evidence>
<name>A0A370SJK1_PSEJE</name>
<protein>
    <submittedName>
        <fullName evidence="2">Uncharacterized protein</fullName>
    </submittedName>
</protein>
<evidence type="ECO:0000256" key="1">
    <source>
        <dbReference type="SAM" id="MobiDB-lite"/>
    </source>
</evidence>
<gene>
    <name evidence="2" type="ORF">DEU51_10730</name>
</gene>